<evidence type="ECO:0000256" key="5">
    <source>
        <dbReference type="SAM" id="Phobius"/>
    </source>
</evidence>
<dbReference type="RefSeq" id="XP_065670251.1">
    <property type="nucleotide sequence ID" value="XM_065814179.1"/>
</dbReference>
<keyword evidence="2 5" id="KW-0812">Transmembrane</keyword>
<feature type="transmembrane region" description="Helical" evidence="5">
    <location>
        <begin position="184"/>
        <end position="204"/>
    </location>
</feature>
<feature type="transmembrane region" description="Helical" evidence="5">
    <location>
        <begin position="149"/>
        <end position="172"/>
    </location>
</feature>
<gene>
    <name evidence="7 8" type="primary">LOC100214937</name>
</gene>
<keyword evidence="6" id="KW-1185">Reference proteome</keyword>
<name>A0ABM4D7G1_HYDVU</name>
<proteinExistence type="predicted"/>
<reference evidence="7 8" key="1">
    <citation type="submission" date="2025-05" db="UniProtKB">
        <authorList>
            <consortium name="RefSeq"/>
        </authorList>
    </citation>
    <scope>IDENTIFICATION</scope>
</reference>
<dbReference type="PANTHER" id="PTHR21706:SF15">
    <property type="entry name" value="TRANSMEMBRANE PROTEIN 65"/>
    <property type="match status" value="1"/>
</dbReference>
<keyword evidence="4 5" id="KW-0472">Membrane</keyword>
<keyword evidence="3 5" id="KW-1133">Transmembrane helix</keyword>
<evidence type="ECO:0000313" key="6">
    <source>
        <dbReference type="Proteomes" id="UP001652625"/>
    </source>
</evidence>
<sequence>MKSKLIIFASRGACILSKNQFYISQRFISYNALKSGIYNNKKITSSLAADNFVMNLCHDEREHLKKALLNIEQKNSLEKEAIHEPSPSWKQLQLVAISNGIPFIGFGFIDNSIMILAGEYIDLKLGVIFGMSTMTAAAIGNMVSDVSGIILAGYIEAVALRFGIVVPTLTAVQNSMKQTKITIYGGRMIGVILGCILGMFPLLFKSHDQIKDS</sequence>
<dbReference type="RefSeq" id="XP_065670252.1">
    <property type="nucleotide sequence ID" value="XM_065814180.1"/>
</dbReference>
<evidence type="ECO:0000256" key="3">
    <source>
        <dbReference type="ARBA" id="ARBA00022989"/>
    </source>
</evidence>
<dbReference type="Proteomes" id="UP001652625">
    <property type="component" value="Chromosome 12"/>
</dbReference>
<accession>A0ABM4D7G1</accession>
<evidence type="ECO:0000313" key="8">
    <source>
        <dbReference type="RefSeq" id="XP_065670252.1"/>
    </source>
</evidence>
<dbReference type="Pfam" id="PF10507">
    <property type="entry name" value="TMEM65"/>
    <property type="match status" value="1"/>
</dbReference>
<comment type="subcellular location">
    <subcellularLocation>
        <location evidence="1">Membrane</location>
        <topology evidence="1">Multi-pass membrane protein</topology>
    </subcellularLocation>
</comment>
<organism evidence="6 8">
    <name type="scientific">Hydra vulgaris</name>
    <name type="common">Hydra</name>
    <name type="synonym">Hydra attenuata</name>
    <dbReference type="NCBI Taxonomy" id="6087"/>
    <lineage>
        <taxon>Eukaryota</taxon>
        <taxon>Metazoa</taxon>
        <taxon>Cnidaria</taxon>
        <taxon>Hydrozoa</taxon>
        <taxon>Hydroidolina</taxon>
        <taxon>Anthoathecata</taxon>
        <taxon>Aplanulata</taxon>
        <taxon>Hydridae</taxon>
        <taxon>Hydra</taxon>
    </lineage>
</organism>
<evidence type="ECO:0000256" key="4">
    <source>
        <dbReference type="ARBA" id="ARBA00023136"/>
    </source>
</evidence>
<dbReference type="InterPro" id="IPR019537">
    <property type="entry name" value="TMEM65"/>
</dbReference>
<protein>
    <submittedName>
        <fullName evidence="7 8">Transmembrane protein 65 isoform X3</fullName>
    </submittedName>
</protein>
<dbReference type="GeneID" id="100214937"/>
<evidence type="ECO:0000256" key="1">
    <source>
        <dbReference type="ARBA" id="ARBA00004141"/>
    </source>
</evidence>
<dbReference type="PANTHER" id="PTHR21706">
    <property type="entry name" value="TRANSMEMBRANE PROTEIN 65"/>
    <property type="match status" value="1"/>
</dbReference>
<evidence type="ECO:0000313" key="7">
    <source>
        <dbReference type="RefSeq" id="XP_065670251.1"/>
    </source>
</evidence>
<evidence type="ECO:0000256" key="2">
    <source>
        <dbReference type="ARBA" id="ARBA00022692"/>
    </source>
</evidence>